<feature type="transmembrane region" description="Helical" evidence="11">
    <location>
        <begin position="116"/>
        <end position="137"/>
    </location>
</feature>
<feature type="transmembrane region" description="Helical" evidence="11">
    <location>
        <begin position="6"/>
        <end position="25"/>
    </location>
</feature>
<feature type="transmembrane region" description="Helical" evidence="11">
    <location>
        <begin position="157"/>
        <end position="186"/>
    </location>
</feature>
<comment type="similarity">
    <text evidence="2">Belongs to the G-protein coupled receptor 4 family.</text>
</comment>
<evidence type="ECO:0000256" key="2">
    <source>
        <dbReference type="ARBA" id="ARBA00011085"/>
    </source>
</evidence>
<reference evidence="13" key="2">
    <citation type="submission" date="2015-01" db="EMBL/GenBank/DDBJ databases">
        <title>Evolutionary Origins and Diversification of the Mycorrhizal Mutualists.</title>
        <authorList>
            <consortium name="DOE Joint Genome Institute"/>
            <consortium name="Mycorrhizal Genomics Consortium"/>
            <person name="Kohler A."/>
            <person name="Kuo A."/>
            <person name="Nagy L.G."/>
            <person name="Floudas D."/>
            <person name="Copeland A."/>
            <person name="Barry K.W."/>
            <person name="Cichocki N."/>
            <person name="Veneault-Fourrey C."/>
            <person name="LaButti K."/>
            <person name="Lindquist E.A."/>
            <person name="Lipzen A."/>
            <person name="Lundell T."/>
            <person name="Morin E."/>
            <person name="Murat C."/>
            <person name="Riley R."/>
            <person name="Ohm R."/>
            <person name="Sun H."/>
            <person name="Tunlid A."/>
            <person name="Henrissat B."/>
            <person name="Grigoriev I.V."/>
            <person name="Hibbett D.S."/>
            <person name="Martin F."/>
        </authorList>
    </citation>
    <scope>NUCLEOTIDE SEQUENCE [LARGE SCALE GENOMIC DNA]</scope>
    <source>
        <strain evidence="13">F 1598</strain>
    </source>
</reference>
<evidence type="ECO:0000256" key="3">
    <source>
        <dbReference type="ARBA" id="ARBA00022507"/>
    </source>
</evidence>
<dbReference type="GO" id="GO:0005886">
    <property type="term" value="C:plasma membrane"/>
    <property type="evidence" value="ECO:0007669"/>
    <property type="project" value="TreeGrafter"/>
</dbReference>
<proteinExistence type="inferred from homology"/>
<evidence type="ECO:0000256" key="4">
    <source>
        <dbReference type="ARBA" id="ARBA00022692"/>
    </source>
</evidence>
<evidence type="ECO:0000313" key="13">
    <source>
        <dbReference type="Proteomes" id="UP000054166"/>
    </source>
</evidence>
<name>A0A0C3GGS7_PILCF</name>
<keyword evidence="9" id="KW-0807">Transducer</keyword>
<keyword evidence="5 11" id="KW-1133">Transmembrane helix</keyword>
<feature type="region of interest" description="Disordered" evidence="10">
    <location>
        <begin position="390"/>
        <end position="446"/>
    </location>
</feature>
<keyword evidence="13" id="KW-1185">Reference proteome</keyword>
<evidence type="ECO:0000256" key="10">
    <source>
        <dbReference type="SAM" id="MobiDB-lite"/>
    </source>
</evidence>
<reference evidence="12 13" key="1">
    <citation type="submission" date="2014-04" db="EMBL/GenBank/DDBJ databases">
        <authorList>
            <consortium name="DOE Joint Genome Institute"/>
            <person name="Kuo A."/>
            <person name="Tarkka M."/>
            <person name="Buscot F."/>
            <person name="Kohler A."/>
            <person name="Nagy L.G."/>
            <person name="Floudas D."/>
            <person name="Copeland A."/>
            <person name="Barry K.W."/>
            <person name="Cichocki N."/>
            <person name="Veneault-Fourrey C."/>
            <person name="LaButti K."/>
            <person name="Lindquist E.A."/>
            <person name="Lipzen A."/>
            <person name="Lundell T."/>
            <person name="Morin E."/>
            <person name="Murat C."/>
            <person name="Sun H."/>
            <person name="Tunlid A."/>
            <person name="Henrissat B."/>
            <person name="Grigoriev I.V."/>
            <person name="Hibbett D.S."/>
            <person name="Martin F."/>
            <person name="Nordberg H.P."/>
            <person name="Cantor M.N."/>
            <person name="Hua S.X."/>
        </authorList>
    </citation>
    <scope>NUCLEOTIDE SEQUENCE [LARGE SCALE GENOMIC DNA]</scope>
    <source>
        <strain evidence="12 13">F 1598</strain>
    </source>
</reference>
<dbReference type="GO" id="GO:0000750">
    <property type="term" value="P:pheromone-dependent signal transduction involved in conjugation with cellular fusion"/>
    <property type="evidence" value="ECO:0007669"/>
    <property type="project" value="TreeGrafter"/>
</dbReference>
<dbReference type="EMBL" id="KN832974">
    <property type="protein sequence ID" value="KIM89831.1"/>
    <property type="molecule type" value="Genomic_DNA"/>
</dbReference>
<dbReference type="GO" id="GO:0004932">
    <property type="term" value="F:mating-type factor pheromone receptor activity"/>
    <property type="evidence" value="ECO:0007669"/>
    <property type="project" value="InterPro"/>
</dbReference>
<dbReference type="OrthoDB" id="2874149at2759"/>
<keyword evidence="6" id="KW-0297">G-protein coupled receptor</keyword>
<keyword evidence="7 11" id="KW-0472">Membrane</keyword>
<gene>
    <name evidence="12" type="ORF">PILCRDRAFT_60307</name>
</gene>
<evidence type="ECO:0000256" key="11">
    <source>
        <dbReference type="SAM" id="Phobius"/>
    </source>
</evidence>
<evidence type="ECO:0000256" key="6">
    <source>
        <dbReference type="ARBA" id="ARBA00023040"/>
    </source>
</evidence>
<keyword evidence="3" id="KW-0589">Pheromone response</keyword>
<dbReference type="Proteomes" id="UP000054166">
    <property type="component" value="Unassembled WGS sequence"/>
</dbReference>
<evidence type="ECO:0000256" key="9">
    <source>
        <dbReference type="ARBA" id="ARBA00023224"/>
    </source>
</evidence>
<protein>
    <recommendedName>
        <fullName evidence="14">STE3-domain-containing protein</fullName>
    </recommendedName>
</protein>
<dbReference type="FunCoup" id="A0A0C3GGS7">
    <property type="interactions" value="93"/>
</dbReference>
<dbReference type="AlphaFoldDB" id="A0A0C3GGS7"/>
<feature type="transmembrane region" description="Helical" evidence="11">
    <location>
        <begin position="207"/>
        <end position="230"/>
    </location>
</feature>
<dbReference type="PRINTS" id="PR00899">
    <property type="entry name" value="GPCRSTE3"/>
</dbReference>
<keyword evidence="4 11" id="KW-0812">Transmembrane</keyword>
<evidence type="ECO:0000256" key="7">
    <source>
        <dbReference type="ARBA" id="ARBA00023136"/>
    </source>
</evidence>
<sequence>MVAEVPNYIVSALCFIGFILVMIPFPWHWKTSNRGTCFYVVWTALGCLNQFINSVIWNKNTANKAPVWCDISTRITVGLSIAIPAASLCITRHLYQITCLQSINLSKVLQKRRTTVIDVAIGLGLPLLPACAVDYFVEGHRFDIYEDIGCYPAIYSTPLAFVLVLCWPLVIGVVSAVYGYLIIRACTKRYTGIRASVVSLPHSFRHYYRLSALSFSGFVCIIAASSYVIAVDVQGGIEPWKGWADDHYAFSAVWQVPAVEWMNDSGAVAIQATRFFYILCALIFFSFFGLAEEVRGLYRNGFVAIFTKFGKVCTWIREACSRRKHLFGFDASSPCQERGNPTLPVSTQHKLTFRHDLMASFSPNFSLSNLAFGTNDFTLADKQESDSSIEFSSEVGTFKPHTPSSDQYSPTPLPPTPARPEPAYVDVRDSKGSRALDGLPSDNMIV</sequence>
<dbReference type="PANTHER" id="PTHR28097">
    <property type="entry name" value="PHEROMONE A FACTOR RECEPTOR"/>
    <property type="match status" value="1"/>
</dbReference>
<feature type="compositionally biased region" description="Pro residues" evidence="10">
    <location>
        <begin position="411"/>
        <end position="420"/>
    </location>
</feature>
<evidence type="ECO:0000256" key="8">
    <source>
        <dbReference type="ARBA" id="ARBA00023170"/>
    </source>
</evidence>
<organism evidence="12 13">
    <name type="scientific">Piloderma croceum (strain F 1598)</name>
    <dbReference type="NCBI Taxonomy" id="765440"/>
    <lineage>
        <taxon>Eukaryota</taxon>
        <taxon>Fungi</taxon>
        <taxon>Dikarya</taxon>
        <taxon>Basidiomycota</taxon>
        <taxon>Agaricomycotina</taxon>
        <taxon>Agaricomycetes</taxon>
        <taxon>Agaricomycetidae</taxon>
        <taxon>Atheliales</taxon>
        <taxon>Atheliaceae</taxon>
        <taxon>Piloderma</taxon>
    </lineage>
</organism>
<dbReference type="InParanoid" id="A0A0C3GGS7"/>
<dbReference type="PANTHER" id="PTHR28097:SF1">
    <property type="entry name" value="PHEROMONE A FACTOR RECEPTOR"/>
    <property type="match status" value="1"/>
</dbReference>
<evidence type="ECO:0000256" key="5">
    <source>
        <dbReference type="ARBA" id="ARBA00022989"/>
    </source>
</evidence>
<feature type="transmembrane region" description="Helical" evidence="11">
    <location>
        <begin position="268"/>
        <end position="290"/>
    </location>
</feature>
<evidence type="ECO:0000256" key="1">
    <source>
        <dbReference type="ARBA" id="ARBA00004141"/>
    </source>
</evidence>
<evidence type="ECO:0008006" key="14">
    <source>
        <dbReference type="Google" id="ProtNLM"/>
    </source>
</evidence>
<dbReference type="InterPro" id="IPR001499">
    <property type="entry name" value="GPCR_STE3"/>
</dbReference>
<dbReference type="HOGENOM" id="CLU_027592_0_2_1"/>
<evidence type="ECO:0000313" key="12">
    <source>
        <dbReference type="EMBL" id="KIM89831.1"/>
    </source>
</evidence>
<comment type="subcellular location">
    <subcellularLocation>
        <location evidence="1">Membrane</location>
        <topology evidence="1">Multi-pass membrane protein</topology>
    </subcellularLocation>
</comment>
<dbReference type="CDD" id="cd14966">
    <property type="entry name" value="7tmD_STE3"/>
    <property type="match status" value="1"/>
</dbReference>
<dbReference type="Pfam" id="PF02076">
    <property type="entry name" value="STE3"/>
    <property type="match status" value="1"/>
</dbReference>
<keyword evidence="8" id="KW-0675">Receptor</keyword>
<feature type="transmembrane region" description="Helical" evidence="11">
    <location>
        <begin position="37"/>
        <end position="57"/>
    </location>
</feature>
<accession>A0A0C3GGS7</accession>